<evidence type="ECO:0000256" key="1">
    <source>
        <dbReference type="PROSITE-ProRule" id="PRU00076"/>
    </source>
</evidence>
<feature type="domain" description="EGF-like" evidence="3">
    <location>
        <begin position="63"/>
        <end position="103"/>
    </location>
</feature>
<dbReference type="EMBL" id="GBYB01009670">
    <property type="protein sequence ID" value="JAG79437.1"/>
    <property type="molecule type" value="Transcribed_RNA"/>
</dbReference>
<reference evidence="4" key="1">
    <citation type="submission" date="2015-01" db="EMBL/GenBank/DDBJ databases">
        <title>Transcriptome Assembly of Fopius arisanus.</title>
        <authorList>
            <person name="Geib S."/>
        </authorList>
    </citation>
    <scope>NUCLEOTIDE SEQUENCE</scope>
</reference>
<proteinExistence type="predicted"/>
<keyword evidence="1" id="KW-0245">EGF-like domain</keyword>
<keyword evidence="1" id="KW-1015">Disulfide bond</keyword>
<dbReference type="PROSITE" id="PS50026">
    <property type="entry name" value="EGF_3"/>
    <property type="match status" value="1"/>
</dbReference>
<dbReference type="SMART" id="SM00181">
    <property type="entry name" value="EGF"/>
    <property type="match status" value="1"/>
</dbReference>
<feature type="chain" id="PRO_5002202093" evidence="2">
    <location>
        <begin position="21"/>
        <end position="125"/>
    </location>
</feature>
<evidence type="ECO:0000256" key="2">
    <source>
        <dbReference type="SAM" id="SignalP"/>
    </source>
</evidence>
<gene>
    <name evidence="4" type="primary">ft_0</name>
    <name evidence="4" type="ORF">g.22919</name>
</gene>
<feature type="signal peptide" evidence="2">
    <location>
        <begin position="1"/>
        <end position="20"/>
    </location>
</feature>
<evidence type="ECO:0000313" key="4">
    <source>
        <dbReference type="EMBL" id="JAG79437.1"/>
    </source>
</evidence>
<dbReference type="SUPFAM" id="SSF57196">
    <property type="entry name" value="EGF/Laminin"/>
    <property type="match status" value="1"/>
</dbReference>
<protein>
    <submittedName>
        <fullName evidence="4">Ft_0 protein</fullName>
    </submittedName>
</protein>
<dbReference type="AlphaFoldDB" id="A0A0C9RMS8"/>
<comment type="caution">
    <text evidence="1">Lacks conserved residue(s) required for the propagation of feature annotation.</text>
</comment>
<accession>A0A0C9RMS8</accession>
<keyword evidence="2" id="KW-0732">Signal</keyword>
<dbReference type="InterPro" id="IPR000742">
    <property type="entry name" value="EGF"/>
</dbReference>
<organism evidence="4">
    <name type="scientific">Fopius arisanus</name>
    <dbReference type="NCBI Taxonomy" id="64838"/>
    <lineage>
        <taxon>Eukaryota</taxon>
        <taxon>Metazoa</taxon>
        <taxon>Ecdysozoa</taxon>
        <taxon>Arthropoda</taxon>
        <taxon>Hexapoda</taxon>
        <taxon>Insecta</taxon>
        <taxon>Pterygota</taxon>
        <taxon>Neoptera</taxon>
        <taxon>Endopterygota</taxon>
        <taxon>Hymenoptera</taxon>
        <taxon>Apocrita</taxon>
        <taxon>Ichneumonoidea</taxon>
        <taxon>Braconidae</taxon>
        <taxon>Opiinae</taxon>
        <taxon>Fopius</taxon>
    </lineage>
</organism>
<dbReference type="Gene3D" id="2.10.25.10">
    <property type="entry name" value="Laminin"/>
    <property type="match status" value="1"/>
</dbReference>
<sequence length="125" mass="14017">MGKFLLCIILIVAMGVLVEGCDLDQMRHGCRIFNNQCSCGYGCKAEYRYDSNESCKMALKGRRHDICSRQRPCLHDGSCLQISQEPGYKCQCEGTGYYGARCERPCPGPNGLKFRGPFPYECVVI</sequence>
<feature type="disulfide bond" evidence="1">
    <location>
        <begin position="73"/>
        <end position="90"/>
    </location>
</feature>
<name>A0A0C9RMS8_9HYME</name>
<evidence type="ECO:0000259" key="3">
    <source>
        <dbReference type="PROSITE" id="PS50026"/>
    </source>
</evidence>